<organism evidence="1 2">
    <name type="scientific">Salinimicrobium catena</name>
    <dbReference type="NCBI Taxonomy" id="390640"/>
    <lineage>
        <taxon>Bacteria</taxon>
        <taxon>Pseudomonadati</taxon>
        <taxon>Bacteroidota</taxon>
        <taxon>Flavobacteriia</taxon>
        <taxon>Flavobacteriales</taxon>
        <taxon>Flavobacteriaceae</taxon>
        <taxon>Salinimicrobium</taxon>
    </lineage>
</organism>
<dbReference type="Gene3D" id="3.40.50.1820">
    <property type="entry name" value="alpha/beta hydrolase"/>
    <property type="match status" value="1"/>
</dbReference>
<name>A0A1H5P2N9_9FLAO</name>
<keyword evidence="2" id="KW-1185">Reference proteome</keyword>
<dbReference type="InterPro" id="IPR029058">
    <property type="entry name" value="AB_hydrolase_fold"/>
</dbReference>
<protein>
    <submittedName>
        <fullName evidence="1">Pimeloyl-ACP methyl ester carboxylesterase</fullName>
    </submittedName>
</protein>
<reference evidence="1 2" key="1">
    <citation type="submission" date="2016-10" db="EMBL/GenBank/DDBJ databases">
        <authorList>
            <person name="de Groot N.N."/>
        </authorList>
    </citation>
    <scope>NUCLEOTIDE SEQUENCE [LARGE SCALE GENOMIC DNA]</scope>
    <source>
        <strain evidence="1 2">DSM 23553</strain>
    </source>
</reference>
<gene>
    <name evidence="1" type="ORF">SAMN04488034_10855</name>
</gene>
<sequence>MKKAPIIHVYCMPGLAANPTIFERIQLPEEKYEIHWLDWLLPKPKESLKDYSLRMCERVKHEEPVLIGVSFGGVIVQEMARFMQVKRVIIISSVKSEKELPRRMRLARCTKLFKVLPTSLAGHLDAFETIAYGEFMKKRLKLYKKYMSITDTRYLDWAIERMVCWDQPEPTPGVVHIHGDKDLIFPYKYIKGCITVPGGTHVMIINRFRWFNEHLEEIIETGKLIGKEEFRN</sequence>
<evidence type="ECO:0000313" key="1">
    <source>
        <dbReference type="EMBL" id="SEF08242.1"/>
    </source>
</evidence>
<accession>A0A1H5P2N9</accession>
<dbReference type="SUPFAM" id="SSF53474">
    <property type="entry name" value="alpha/beta-Hydrolases"/>
    <property type="match status" value="1"/>
</dbReference>
<dbReference type="OrthoDB" id="659408at2"/>
<dbReference type="Proteomes" id="UP000199448">
    <property type="component" value="Unassembled WGS sequence"/>
</dbReference>
<dbReference type="EMBL" id="FNUG01000008">
    <property type="protein sequence ID" value="SEF08242.1"/>
    <property type="molecule type" value="Genomic_DNA"/>
</dbReference>
<dbReference type="RefSeq" id="WP_093113975.1">
    <property type="nucleotide sequence ID" value="NZ_FNGG01000008.1"/>
</dbReference>
<dbReference type="AlphaFoldDB" id="A0A1H5P2N9"/>
<dbReference type="STRING" id="390640.SAMN04488034_10855"/>
<proteinExistence type="predicted"/>
<evidence type="ECO:0000313" key="2">
    <source>
        <dbReference type="Proteomes" id="UP000199448"/>
    </source>
</evidence>